<feature type="transmembrane region" description="Helical" evidence="1">
    <location>
        <begin position="16"/>
        <end position="37"/>
    </location>
</feature>
<keyword evidence="1" id="KW-0812">Transmembrane</keyword>
<feature type="transmembrane region" description="Helical" evidence="1">
    <location>
        <begin position="117"/>
        <end position="142"/>
    </location>
</feature>
<dbReference type="AlphaFoldDB" id="A0A060NK35"/>
<dbReference type="EMBL" id="AP014569">
    <property type="protein sequence ID" value="BAO82766.1"/>
    <property type="molecule type" value="Genomic_DNA"/>
</dbReference>
<keyword evidence="1" id="KW-1133">Transmembrane helix</keyword>
<organism evidence="2 3">
    <name type="scientific">Serpentinimonas maccroryi</name>
    <dbReference type="NCBI Taxonomy" id="1458426"/>
    <lineage>
        <taxon>Bacteria</taxon>
        <taxon>Pseudomonadati</taxon>
        <taxon>Pseudomonadota</taxon>
        <taxon>Betaproteobacteria</taxon>
        <taxon>Burkholderiales</taxon>
        <taxon>Comamonadaceae</taxon>
        <taxon>Serpentinimonas</taxon>
    </lineage>
</organism>
<feature type="transmembrane region" description="Helical" evidence="1">
    <location>
        <begin position="154"/>
        <end position="173"/>
    </location>
</feature>
<dbReference type="HOGENOM" id="CLU_1358512_0_0_4"/>
<keyword evidence="2" id="KW-0830">Ubiquinone</keyword>
<accession>A0A060NK35</accession>
<dbReference type="Proteomes" id="UP000066014">
    <property type="component" value="Chromosome"/>
</dbReference>
<keyword evidence="3" id="KW-1185">Reference proteome</keyword>
<evidence type="ECO:0000313" key="2">
    <source>
        <dbReference type="EMBL" id="BAO82766.1"/>
    </source>
</evidence>
<sequence length="201" mass="22559">MAVMAIYKNNLNIKSIFVIVFFSLLFINSIFFLNHLISENLTRSIEFAFLVFTEDAHTVGDVNFFQSLLDRAIHLPGILIDFWGSYVYLLGVGVFGASGALGYPDFPMAHNLIFETLAVFGLPIGVLILGFIFYASIASLYYMIASDCANLKTFSSILLLMVLTSLFTGGLFFHPVNGSIFWVSLIFVFRNIPKNYLFLKL</sequence>
<dbReference type="STRING" id="1458426.SMCB_0538"/>
<protein>
    <submittedName>
        <fullName evidence="2">Ubiquinone biosynthesis protein COQ7</fullName>
    </submittedName>
</protein>
<evidence type="ECO:0000256" key="1">
    <source>
        <dbReference type="SAM" id="Phobius"/>
    </source>
</evidence>
<name>A0A060NK35_9BURK</name>
<proteinExistence type="predicted"/>
<dbReference type="KEGG" id="cbab:SMCB_0538"/>
<reference evidence="2 3" key="1">
    <citation type="journal article" date="2014" name="Nat. Commun.">
        <title>Physiological and genomic features of highly alkaliphilic hydrogen-utilizing Betaproteobacteria from a continental serpentinizing site.</title>
        <authorList>
            <person name="Suzuki S."/>
            <person name="Kuenen J.G."/>
            <person name="Schipper K."/>
            <person name="van der Velde S."/>
            <person name="Ishii S."/>
            <person name="Wu A."/>
            <person name="Sorokin D.Y."/>
            <person name="Tenney A."/>
            <person name="Meng X.Y."/>
            <person name="Morrill P.L."/>
            <person name="Kamagata Y."/>
            <person name="Muyzer G."/>
            <person name="Nealson K.H."/>
        </authorList>
    </citation>
    <scope>NUCLEOTIDE SEQUENCE [LARGE SCALE GENOMIC DNA]</scope>
    <source>
        <strain evidence="2 3">B1</strain>
    </source>
</reference>
<evidence type="ECO:0000313" key="3">
    <source>
        <dbReference type="Proteomes" id="UP000066014"/>
    </source>
</evidence>
<keyword evidence="1" id="KW-0472">Membrane</keyword>
<feature type="transmembrane region" description="Helical" evidence="1">
    <location>
        <begin position="78"/>
        <end position="97"/>
    </location>
</feature>
<gene>
    <name evidence="2" type="ORF">SMCB_0538</name>
</gene>